<evidence type="ECO:0000313" key="2">
    <source>
        <dbReference type="Proteomes" id="UP000494163"/>
    </source>
</evidence>
<dbReference type="AlphaFoldDB" id="A0A0M4EII7"/>
<protein>
    <submittedName>
        <fullName evidence="1">Sr</fullName>
    </submittedName>
</protein>
<dbReference type="EMBL" id="CP012526">
    <property type="protein sequence ID" value="ALC46496.1"/>
    <property type="molecule type" value="Genomic_DNA"/>
</dbReference>
<reference evidence="1 2" key="1">
    <citation type="submission" date="2015-08" db="EMBL/GenBank/DDBJ databases">
        <title>Ancestral chromatin configuration constrains chromatin evolution on differentiating sex chromosomes in Drosophila.</title>
        <authorList>
            <person name="Zhou Q."/>
            <person name="Bachtrog D."/>
        </authorList>
    </citation>
    <scope>NUCLEOTIDE SEQUENCE [LARGE SCALE GENOMIC DNA]</scope>
    <source>
        <tissue evidence="1">Whole larvae</tissue>
    </source>
</reference>
<sequence length="32" mass="3616">MAADTASSASRRVLLDYPNPYIYGNHYHHTPP</sequence>
<organism evidence="1 2">
    <name type="scientific">Drosophila busckii</name>
    <name type="common">Fruit fly</name>
    <dbReference type="NCBI Taxonomy" id="30019"/>
    <lineage>
        <taxon>Eukaryota</taxon>
        <taxon>Metazoa</taxon>
        <taxon>Ecdysozoa</taxon>
        <taxon>Arthropoda</taxon>
        <taxon>Hexapoda</taxon>
        <taxon>Insecta</taxon>
        <taxon>Pterygota</taxon>
        <taxon>Neoptera</taxon>
        <taxon>Endopterygota</taxon>
        <taxon>Diptera</taxon>
        <taxon>Brachycera</taxon>
        <taxon>Muscomorpha</taxon>
        <taxon>Ephydroidea</taxon>
        <taxon>Drosophilidae</taxon>
        <taxon>Drosophila</taxon>
    </lineage>
</organism>
<accession>A0A0M4EII7</accession>
<name>A0A0M4EII7_DROBS</name>
<keyword evidence="2" id="KW-1185">Reference proteome</keyword>
<proteinExistence type="predicted"/>
<feature type="non-terminal residue" evidence="1">
    <location>
        <position position="32"/>
    </location>
</feature>
<evidence type="ECO:0000313" key="1">
    <source>
        <dbReference type="EMBL" id="ALC46496.1"/>
    </source>
</evidence>
<gene>
    <name evidence="1" type="ORF">Dbus_chr3Rg1246</name>
</gene>
<dbReference type="Proteomes" id="UP000494163">
    <property type="component" value="Chromosome 3R"/>
</dbReference>